<gene>
    <name evidence="1" type="ORF">JCM31185_00270</name>
</gene>
<comment type="caution">
    <text evidence="1">The sequence shown here is derived from an EMBL/GenBank/DDBJ whole genome shotgun (WGS) entry which is preliminary data.</text>
</comment>
<reference evidence="1 2" key="1">
    <citation type="submission" date="2022-03" db="EMBL/GenBank/DDBJ databases">
        <title>Draft genome sequence of Furfurilactobacillus curtus JCM 31185.</title>
        <authorList>
            <person name="Suzuki S."/>
            <person name="Endo A."/>
            <person name="Kajikawa A."/>
        </authorList>
    </citation>
    <scope>NUCLEOTIDE SEQUENCE [LARGE SCALE GENOMIC DNA]</scope>
    <source>
        <strain evidence="1 2">JCM 31185</strain>
    </source>
</reference>
<sequence length="55" mass="6340">MQTKKVILPTPLSHRDIHKHDGFPTNGWAAHLEHKKKPTVWQHIKSLLVWALGVI</sequence>
<evidence type="ECO:0000313" key="2">
    <source>
        <dbReference type="Proteomes" id="UP001628078"/>
    </source>
</evidence>
<evidence type="ECO:0000313" key="1">
    <source>
        <dbReference type="EMBL" id="GKT04738.1"/>
    </source>
</evidence>
<keyword evidence="2" id="KW-1185">Reference proteome</keyword>
<protein>
    <submittedName>
        <fullName evidence="1">Uncharacterized protein</fullName>
    </submittedName>
</protein>
<organism evidence="1 2">
    <name type="scientific">Furfurilactobacillus curtus</name>
    <dbReference type="NCBI Taxonomy" id="1746200"/>
    <lineage>
        <taxon>Bacteria</taxon>
        <taxon>Bacillati</taxon>
        <taxon>Bacillota</taxon>
        <taxon>Bacilli</taxon>
        <taxon>Lactobacillales</taxon>
        <taxon>Lactobacillaceae</taxon>
        <taxon>Furfurilactobacillus</taxon>
    </lineage>
</organism>
<accession>A0ABQ5JKQ9</accession>
<proteinExistence type="predicted"/>
<name>A0ABQ5JKQ9_9LACO</name>
<dbReference type="EMBL" id="BQXO01000001">
    <property type="protein sequence ID" value="GKT04738.1"/>
    <property type="molecule type" value="Genomic_DNA"/>
</dbReference>
<dbReference type="Proteomes" id="UP001628078">
    <property type="component" value="Unassembled WGS sequence"/>
</dbReference>